<dbReference type="InterPro" id="IPR005560">
    <property type="entry name" value="Csp_YhjQ"/>
</dbReference>
<dbReference type="AlphaFoldDB" id="A0A6J4M6R1"/>
<organism evidence="1">
    <name type="scientific">uncultured Frankineae bacterium</name>
    <dbReference type="NCBI Taxonomy" id="437475"/>
    <lineage>
        <taxon>Bacteria</taxon>
        <taxon>Bacillati</taxon>
        <taxon>Actinomycetota</taxon>
        <taxon>Actinomycetes</taxon>
        <taxon>Frankiales</taxon>
        <taxon>environmental samples</taxon>
    </lineage>
</organism>
<gene>
    <name evidence="1" type="ORF">AVDCRST_MAG07-3032</name>
</gene>
<reference evidence="1" key="1">
    <citation type="submission" date="2020-02" db="EMBL/GenBank/DDBJ databases">
        <authorList>
            <person name="Meier V. D."/>
        </authorList>
    </citation>
    <scope>NUCLEOTIDE SEQUENCE</scope>
    <source>
        <strain evidence="1">AVDCRST_MAG07</strain>
    </source>
</reference>
<sequence>MTTLEMLNAAPQRLTVDAALVAEAIDAASDCALVCTACASACLSEDHAREMAVCVRDDLDCADLCGVTARHLARLNASDKQLTLSVLAACIEACVQCASSCAPHRDAHEHCRLCEQACNRCEQACQALLDALKTPV</sequence>
<dbReference type="CDD" id="cd08026">
    <property type="entry name" value="DUF326"/>
    <property type="match status" value="1"/>
</dbReference>
<name>A0A6J4M6R1_9ACTN</name>
<dbReference type="EMBL" id="CADCUB010000131">
    <property type="protein sequence ID" value="CAA9347474.1"/>
    <property type="molecule type" value="Genomic_DNA"/>
</dbReference>
<evidence type="ECO:0000313" key="1">
    <source>
        <dbReference type="EMBL" id="CAA9347474.1"/>
    </source>
</evidence>
<dbReference type="Pfam" id="PF03860">
    <property type="entry name" value="Csp"/>
    <property type="match status" value="1"/>
</dbReference>
<dbReference type="InterPro" id="IPR044543">
    <property type="entry name" value="YHJQ-like"/>
</dbReference>
<dbReference type="PANTHER" id="PTHR37310">
    <property type="entry name" value="CYTOPLASMIC PROTEIN-RELATED"/>
    <property type="match status" value="1"/>
</dbReference>
<proteinExistence type="predicted"/>
<protein>
    <submittedName>
        <fullName evidence="1">Ferredoxin</fullName>
    </submittedName>
</protein>
<dbReference type="PANTHER" id="PTHR37310:SF1">
    <property type="entry name" value="CYTOPLASMIC PROTEIN"/>
    <property type="match status" value="1"/>
</dbReference>
<accession>A0A6J4M6R1</accession>
<dbReference type="Gene3D" id="1.20.1270.360">
    <property type="match status" value="1"/>
</dbReference>